<organism evidence="1 2">
    <name type="scientific">Anopheles farauti</name>
    <dbReference type="NCBI Taxonomy" id="69004"/>
    <lineage>
        <taxon>Eukaryota</taxon>
        <taxon>Metazoa</taxon>
        <taxon>Ecdysozoa</taxon>
        <taxon>Arthropoda</taxon>
        <taxon>Hexapoda</taxon>
        <taxon>Insecta</taxon>
        <taxon>Pterygota</taxon>
        <taxon>Neoptera</taxon>
        <taxon>Endopterygota</taxon>
        <taxon>Diptera</taxon>
        <taxon>Nematocera</taxon>
        <taxon>Culicoidea</taxon>
        <taxon>Culicidae</taxon>
        <taxon>Anophelinae</taxon>
        <taxon>Anopheles</taxon>
    </lineage>
</organism>
<dbReference type="EnsemblMetazoa" id="AFAF016986-RA">
    <property type="protein sequence ID" value="AFAF016986-PA"/>
    <property type="gene ID" value="AFAF016986"/>
</dbReference>
<dbReference type="VEuPathDB" id="VectorBase:AFAF016986"/>
<sequence>MDFMKVAITLPGQRAAVEVHHHVPERLHIVPAALLDAEVSVDRGVPRRPGQVLVLPVRDVDARAEVAVLLRQPEVDQEQLVAVAPDPHQEVVRLDVAVDEVLHVQVLEPPDHLVDQHQHRLDREVPAAEVEQILERRAEQIHHQHVVATLLPEVPDVRDANAARQHLVQLVLVRELRVARQYALHLQRHLLAIGDVDAEVDVTERTGTDLPDDPILARYDEVIHFRFQRYPAGSLLCSAWESVPDSSTKC</sequence>
<evidence type="ECO:0000313" key="1">
    <source>
        <dbReference type="EnsemblMetazoa" id="AFAF016986-PA"/>
    </source>
</evidence>
<reference evidence="2" key="1">
    <citation type="submission" date="2014-01" db="EMBL/GenBank/DDBJ databases">
        <title>The Genome Sequence of Anopheles farauti FAR1 (V2).</title>
        <authorList>
            <consortium name="The Broad Institute Genomics Platform"/>
            <person name="Neafsey D.E."/>
            <person name="Besansky N."/>
            <person name="Howell P."/>
            <person name="Walton C."/>
            <person name="Young S.K."/>
            <person name="Zeng Q."/>
            <person name="Gargeya S."/>
            <person name="Fitzgerald M."/>
            <person name="Haas B."/>
            <person name="Abouelleil A."/>
            <person name="Allen A.W."/>
            <person name="Alvarado L."/>
            <person name="Arachchi H.M."/>
            <person name="Berlin A.M."/>
            <person name="Chapman S.B."/>
            <person name="Gainer-Dewar J."/>
            <person name="Goldberg J."/>
            <person name="Griggs A."/>
            <person name="Gujja S."/>
            <person name="Hansen M."/>
            <person name="Howarth C."/>
            <person name="Imamovic A."/>
            <person name="Ireland A."/>
            <person name="Larimer J."/>
            <person name="McCowan C."/>
            <person name="Murphy C."/>
            <person name="Pearson M."/>
            <person name="Poon T.W."/>
            <person name="Priest M."/>
            <person name="Roberts A."/>
            <person name="Saif S."/>
            <person name="Shea T."/>
            <person name="Sisk P."/>
            <person name="Sykes S."/>
            <person name="Wortman J."/>
            <person name="Nusbaum C."/>
            <person name="Birren B."/>
        </authorList>
    </citation>
    <scope>NUCLEOTIDE SEQUENCE [LARGE SCALE GENOMIC DNA]</scope>
    <source>
        <strain evidence="2">FAR1</strain>
    </source>
</reference>
<evidence type="ECO:0000313" key="2">
    <source>
        <dbReference type="Proteomes" id="UP000075886"/>
    </source>
</evidence>
<keyword evidence="2" id="KW-1185">Reference proteome</keyword>
<protein>
    <submittedName>
        <fullName evidence="1">Uncharacterized protein</fullName>
    </submittedName>
</protein>
<dbReference type="EMBL" id="AXCN02001441">
    <property type="status" value="NOT_ANNOTATED_CDS"/>
    <property type="molecule type" value="Genomic_DNA"/>
</dbReference>
<proteinExistence type="predicted"/>
<reference evidence="1" key="2">
    <citation type="submission" date="2020-05" db="UniProtKB">
        <authorList>
            <consortium name="EnsemblMetazoa"/>
        </authorList>
    </citation>
    <scope>IDENTIFICATION</scope>
    <source>
        <strain evidence="1">FAR1</strain>
    </source>
</reference>
<dbReference type="Proteomes" id="UP000075886">
    <property type="component" value="Unassembled WGS sequence"/>
</dbReference>
<dbReference type="AlphaFoldDB" id="A0A182QU92"/>
<name>A0A182QU92_9DIPT</name>
<accession>A0A182QU92</accession>